<dbReference type="Pfam" id="PF10164">
    <property type="entry name" value="BRI3"/>
    <property type="match status" value="1"/>
</dbReference>
<evidence type="ECO:0000256" key="6">
    <source>
        <dbReference type="ARBA" id="ARBA00022989"/>
    </source>
</evidence>
<comment type="subunit">
    <text evidence="11">Interacts with BRI3BP. Interacts with MGAT1 and IFITM3.</text>
</comment>
<reference evidence="13 14" key="1">
    <citation type="submission" date="2023-11" db="EMBL/GenBank/DDBJ databases">
        <title>Halocaridina rubra genome assembly.</title>
        <authorList>
            <person name="Smith C."/>
        </authorList>
    </citation>
    <scope>NUCLEOTIDE SEQUENCE [LARGE SCALE GENOMIC DNA]</scope>
    <source>
        <strain evidence="13">EP-1</strain>
        <tissue evidence="13">Whole</tissue>
    </source>
</reference>
<evidence type="ECO:0000256" key="1">
    <source>
        <dbReference type="ARBA" id="ARBA00004155"/>
    </source>
</evidence>
<comment type="subcellular location">
    <subcellularLocation>
        <location evidence="2">Cytoplasm</location>
        <location evidence="2">Perinuclear region</location>
    </subcellularLocation>
    <subcellularLocation>
        <location evidence="1">Lysosome membrane</location>
        <topology evidence="1">Multi-pass membrane protein</topology>
    </subcellularLocation>
</comment>
<dbReference type="Proteomes" id="UP001381693">
    <property type="component" value="Unassembled WGS sequence"/>
</dbReference>
<dbReference type="GO" id="GO:0048471">
    <property type="term" value="C:perinuclear region of cytoplasm"/>
    <property type="evidence" value="ECO:0007669"/>
    <property type="project" value="UniProtKB-SubCell"/>
</dbReference>
<evidence type="ECO:0000256" key="7">
    <source>
        <dbReference type="ARBA" id="ARBA00023136"/>
    </source>
</evidence>
<keyword evidence="5 12" id="KW-0812">Transmembrane</keyword>
<evidence type="ECO:0000256" key="2">
    <source>
        <dbReference type="ARBA" id="ARBA00004556"/>
    </source>
</evidence>
<comment type="similarity">
    <text evidence="3">Belongs to the BRI3 family.</text>
</comment>
<evidence type="ECO:0000256" key="11">
    <source>
        <dbReference type="ARBA" id="ARBA00046593"/>
    </source>
</evidence>
<evidence type="ECO:0000256" key="4">
    <source>
        <dbReference type="ARBA" id="ARBA00022490"/>
    </source>
</evidence>
<evidence type="ECO:0000256" key="12">
    <source>
        <dbReference type="SAM" id="Phobius"/>
    </source>
</evidence>
<keyword evidence="7 12" id="KW-0472">Membrane</keyword>
<evidence type="ECO:0000256" key="9">
    <source>
        <dbReference type="ARBA" id="ARBA00035284"/>
    </source>
</evidence>
<gene>
    <name evidence="13" type="ORF">SK128_009510</name>
</gene>
<dbReference type="InterPro" id="IPR019317">
    <property type="entry name" value="BRI3"/>
</dbReference>
<proteinExistence type="inferred from homology"/>
<dbReference type="GO" id="GO:0005765">
    <property type="term" value="C:lysosomal membrane"/>
    <property type="evidence" value="ECO:0007669"/>
    <property type="project" value="UniProtKB-SubCell"/>
</dbReference>
<accession>A0AAN9A4K7</accession>
<keyword evidence="4" id="KW-0963">Cytoplasm</keyword>
<keyword evidence="6 12" id="KW-1133">Transmembrane helix</keyword>
<organism evidence="13 14">
    <name type="scientific">Halocaridina rubra</name>
    <name type="common">Hawaiian red shrimp</name>
    <dbReference type="NCBI Taxonomy" id="373956"/>
    <lineage>
        <taxon>Eukaryota</taxon>
        <taxon>Metazoa</taxon>
        <taxon>Ecdysozoa</taxon>
        <taxon>Arthropoda</taxon>
        <taxon>Crustacea</taxon>
        <taxon>Multicrustacea</taxon>
        <taxon>Malacostraca</taxon>
        <taxon>Eumalacostraca</taxon>
        <taxon>Eucarida</taxon>
        <taxon>Decapoda</taxon>
        <taxon>Pleocyemata</taxon>
        <taxon>Caridea</taxon>
        <taxon>Atyoidea</taxon>
        <taxon>Atyidae</taxon>
        <taxon>Halocaridina</taxon>
    </lineage>
</organism>
<evidence type="ECO:0000256" key="8">
    <source>
        <dbReference type="ARBA" id="ARBA00023228"/>
    </source>
</evidence>
<comment type="caution">
    <text evidence="13">The sequence shown here is derived from an EMBL/GenBank/DDBJ whole genome shotgun (WGS) entry which is preliminary data.</text>
</comment>
<dbReference type="EMBL" id="JAXCGZ010016982">
    <property type="protein sequence ID" value="KAK7069337.1"/>
    <property type="molecule type" value="Genomic_DNA"/>
</dbReference>
<evidence type="ECO:0000256" key="3">
    <source>
        <dbReference type="ARBA" id="ARBA00008090"/>
    </source>
</evidence>
<dbReference type="PANTHER" id="PTHR13551">
    <property type="entry name" value="BRAIN PROTEIN I3"/>
    <property type="match status" value="1"/>
</dbReference>
<dbReference type="PANTHER" id="PTHR13551:SF1">
    <property type="entry name" value="MEMBRANE PROTEIN BRI3"/>
    <property type="match status" value="1"/>
</dbReference>
<sequence>MSASPYDKLEDLDVSGDIAMLDAVPPPYSESPVSAILESVPYSGAYHAPAAINNAHSASVVGYPQILSQPAPTTQVIQVMPSAPAPTVNSVNVITSGMLPPGACTVCRKGQIKDTASCCTWFWCLLLLPFGIIPGIIAFCCCCRHPKCSHCGFSI</sequence>
<dbReference type="AlphaFoldDB" id="A0AAN9A4K7"/>
<protein>
    <recommendedName>
        <fullName evidence="9">Membrane protein BRI3</fullName>
    </recommendedName>
    <alternativeName>
        <fullName evidence="10">Brain protein I3</fullName>
    </alternativeName>
</protein>
<evidence type="ECO:0000313" key="13">
    <source>
        <dbReference type="EMBL" id="KAK7069337.1"/>
    </source>
</evidence>
<evidence type="ECO:0000256" key="5">
    <source>
        <dbReference type="ARBA" id="ARBA00022692"/>
    </source>
</evidence>
<feature type="transmembrane region" description="Helical" evidence="12">
    <location>
        <begin position="118"/>
        <end position="139"/>
    </location>
</feature>
<evidence type="ECO:0000256" key="10">
    <source>
        <dbReference type="ARBA" id="ARBA00035449"/>
    </source>
</evidence>
<keyword evidence="14" id="KW-1185">Reference proteome</keyword>
<name>A0AAN9A4K7_HALRR</name>
<keyword evidence="8" id="KW-0458">Lysosome</keyword>
<evidence type="ECO:0000313" key="14">
    <source>
        <dbReference type="Proteomes" id="UP001381693"/>
    </source>
</evidence>